<evidence type="ECO:0000313" key="5">
    <source>
        <dbReference type="EMBL" id="KAF2270764.1"/>
    </source>
</evidence>
<dbReference type="Pfam" id="PF24808">
    <property type="entry name" value="DUF7707"/>
    <property type="match status" value="1"/>
</dbReference>
<keyword evidence="3" id="KW-0732">Signal</keyword>
<dbReference type="PANTHER" id="PTHR38118">
    <property type="entry name" value="ANCHORED CELL WALL PROTEIN 11-RELATED"/>
    <property type="match status" value="1"/>
</dbReference>
<keyword evidence="2" id="KW-0812">Transmembrane</keyword>
<protein>
    <recommendedName>
        <fullName evidence="4">DUF7707 domain-containing protein</fullName>
    </recommendedName>
</protein>
<evidence type="ECO:0000256" key="1">
    <source>
        <dbReference type="SAM" id="MobiDB-lite"/>
    </source>
</evidence>
<evidence type="ECO:0000313" key="6">
    <source>
        <dbReference type="Proteomes" id="UP000800093"/>
    </source>
</evidence>
<feature type="compositionally biased region" description="Polar residues" evidence="1">
    <location>
        <begin position="141"/>
        <end position="156"/>
    </location>
</feature>
<dbReference type="Proteomes" id="UP000800093">
    <property type="component" value="Unassembled WGS sequence"/>
</dbReference>
<reference evidence="6" key="1">
    <citation type="journal article" date="2020" name="Stud. Mycol.">
        <title>101 Dothideomycetes genomes: A test case for predicting lifestyles and emergence of pathogens.</title>
        <authorList>
            <person name="Haridas S."/>
            <person name="Albert R."/>
            <person name="Binder M."/>
            <person name="Bloem J."/>
            <person name="LaButti K."/>
            <person name="Salamov A."/>
            <person name="Andreopoulos B."/>
            <person name="Baker S."/>
            <person name="Barry K."/>
            <person name="Bills G."/>
            <person name="Bluhm B."/>
            <person name="Cannon C."/>
            <person name="Castanera R."/>
            <person name="Culley D."/>
            <person name="Daum C."/>
            <person name="Ezra D."/>
            <person name="Gonzalez J."/>
            <person name="Henrissat B."/>
            <person name="Kuo A."/>
            <person name="Liang C."/>
            <person name="Lipzen A."/>
            <person name="Lutzoni F."/>
            <person name="Magnuson J."/>
            <person name="Mondo S."/>
            <person name="Nolan M."/>
            <person name="Ohm R."/>
            <person name="Pangilinan J."/>
            <person name="Park H.-J."/>
            <person name="Ramirez L."/>
            <person name="Alfaro M."/>
            <person name="Sun H."/>
            <person name="Tritt A."/>
            <person name="Yoshinaga Y."/>
            <person name="Zwiers L.-H."/>
            <person name="Turgeon B."/>
            <person name="Goodwin S."/>
            <person name="Spatafora J."/>
            <person name="Crous P."/>
            <person name="Grigoriev I."/>
        </authorList>
    </citation>
    <scope>NUCLEOTIDE SEQUENCE [LARGE SCALE GENOMIC DNA]</scope>
    <source>
        <strain evidence="6">CBS 304.66</strain>
    </source>
</reference>
<name>A0A9P4NCL4_9PLEO</name>
<proteinExistence type="predicted"/>
<dbReference type="EMBL" id="ML986579">
    <property type="protein sequence ID" value="KAF2270764.1"/>
    <property type="molecule type" value="Genomic_DNA"/>
</dbReference>
<evidence type="ECO:0000256" key="2">
    <source>
        <dbReference type="SAM" id="Phobius"/>
    </source>
</evidence>
<feature type="domain" description="DUF7707" evidence="4">
    <location>
        <begin position="28"/>
        <end position="135"/>
    </location>
</feature>
<keyword evidence="2" id="KW-1133">Transmembrane helix</keyword>
<dbReference type="PANTHER" id="PTHR38118:SF2">
    <property type="entry name" value="CDP-ALCOHOL PHOSPHATIDYLTRANSFERASE PROTEIN"/>
    <property type="match status" value="1"/>
</dbReference>
<dbReference type="OrthoDB" id="2439692at2759"/>
<gene>
    <name evidence="5" type="ORF">CC78DRAFT_539243</name>
</gene>
<accession>A0A9P4NCL4</accession>
<feature type="region of interest" description="Disordered" evidence="1">
    <location>
        <begin position="132"/>
        <end position="164"/>
    </location>
</feature>
<keyword evidence="2" id="KW-0472">Membrane</keyword>
<keyword evidence="6" id="KW-1185">Reference proteome</keyword>
<dbReference type="InterPro" id="IPR056124">
    <property type="entry name" value="DUF7707"/>
</dbReference>
<sequence>MRSIATLSLLALVGFAAAQDTIQQNYPYTIDPDSVSESDRQTWCDNQKAQCPLICLQQPGVTSMTTVSNECDPDTLVYQCVCENNVTPNITQYTQTLPYYICTEWGNQCVDNCGQNNNACANDCRANHPCGAQSPDPPNSSVPTTMSKTATPTGGSEPTDIPTAGFLGATEAAQPGQGGGAGAMLNLGQSYGLAIVFAGVFAGFAIVL</sequence>
<evidence type="ECO:0000256" key="3">
    <source>
        <dbReference type="SAM" id="SignalP"/>
    </source>
</evidence>
<feature type="signal peptide" evidence="3">
    <location>
        <begin position="1"/>
        <end position="18"/>
    </location>
</feature>
<feature type="transmembrane region" description="Helical" evidence="2">
    <location>
        <begin position="190"/>
        <end position="207"/>
    </location>
</feature>
<evidence type="ECO:0000259" key="4">
    <source>
        <dbReference type="Pfam" id="PF24808"/>
    </source>
</evidence>
<dbReference type="AlphaFoldDB" id="A0A9P4NCL4"/>
<feature type="chain" id="PRO_5040458342" description="DUF7707 domain-containing protein" evidence="3">
    <location>
        <begin position="19"/>
        <end position="208"/>
    </location>
</feature>
<comment type="caution">
    <text evidence="5">The sequence shown here is derived from an EMBL/GenBank/DDBJ whole genome shotgun (WGS) entry which is preliminary data.</text>
</comment>
<organism evidence="5 6">
    <name type="scientific">Lojkania enalia</name>
    <dbReference type="NCBI Taxonomy" id="147567"/>
    <lineage>
        <taxon>Eukaryota</taxon>
        <taxon>Fungi</taxon>
        <taxon>Dikarya</taxon>
        <taxon>Ascomycota</taxon>
        <taxon>Pezizomycotina</taxon>
        <taxon>Dothideomycetes</taxon>
        <taxon>Pleosporomycetidae</taxon>
        <taxon>Pleosporales</taxon>
        <taxon>Pleosporales incertae sedis</taxon>
        <taxon>Lojkania</taxon>
    </lineage>
</organism>